<dbReference type="InterPro" id="IPR001296">
    <property type="entry name" value="Glyco_trans_1"/>
</dbReference>
<dbReference type="InterPro" id="IPR028098">
    <property type="entry name" value="Glyco_trans_4-like_N"/>
</dbReference>
<keyword evidence="5" id="KW-1185">Reference proteome</keyword>
<feature type="domain" description="Glycosyl transferase family 1" evidence="2">
    <location>
        <begin position="191"/>
        <end position="334"/>
    </location>
</feature>
<feature type="domain" description="Glycosyltransferase subfamily 4-like N-terminal" evidence="3">
    <location>
        <begin position="50"/>
        <end position="168"/>
    </location>
</feature>
<reference evidence="5" key="1">
    <citation type="submission" date="2016-10" db="EMBL/GenBank/DDBJ databases">
        <authorList>
            <person name="Varghese N."/>
            <person name="Submissions S."/>
        </authorList>
    </citation>
    <scope>NUCLEOTIDE SEQUENCE [LARGE SCALE GENOMIC DNA]</scope>
    <source>
        <strain evidence="5">XBD2006</strain>
    </source>
</reference>
<evidence type="ECO:0000256" key="1">
    <source>
        <dbReference type="ARBA" id="ARBA00022679"/>
    </source>
</evidence>
<dbReference type="AlphaFoldDB" id="A0A1G5GIR8"/>
<dbReference type="GO" id="GO:0016757">
    <property type="term" value="F:glycosyltransferase activity"/>
    <property type="evidence" value="ECO:0007669"/>
    <property type="project" value="InterPro"/>
</dbReference>
<dbReference type="Pfam" id="PF00534">
    <property type="entry name" value="Glycos_transf_1"/>
    <property type="match status" value="1"/>
</dbReference>
<dbReference type="RefSeq" id="WP_074463285.1">
    <property type="nucleotide sequence ID" value="NZ_FMUR01000021.1"/>
</dbReference>
<dbReference type="PANTHER" id="PTHR46401:SF2">
    <property type="entry name" value="GLYCOSYLTRANSFERASE WBBK-RELATED"/>
    <property type="match status" value="1"/>
</dbReference>
<proteinExistence type="predicted"/>
<dbReference type="EMBL" id="FMUR01000021">
    <property type="protein sequence ID" value="SCY51435.1"/>
    <property type="molecule type" value="Genomic_DNA"/>
</dbReference>
<gene>
    <name evidence="4" type="ORF">SAMN02910451_02895</name>
</gene>
<dbReference type="Pfam" id="PF13439">
    <property type="entry name" value="Glyco_transf_4"/>
    <property type="match status" value="1"/>
</dbReference>
<keyword evidence="1 4" id="KW-0808">Transferase</keyword>
<dbReference type="CDD" id="cd03809">
    <property type="entry name" value="GT4_MtfB-like"/>
    <property type="match status" value="1"/>
</dbReference>
<organism evidence="4 5">
    <name type="scientific">Butyrivibrio hungatei</name>
    <dbReference type="NCBI Taxonomy" id="185008"/>
    <lineage>
        <taxon>Bacteria</taxon>
        <taxon>Bacillati</taxon>
        <taxon>Bacillota</taxon>
        <taxon>Clostridia</taxon>
        <taxon>Lachnospirales</taxon>
        <taxon>Lachnospiraceae</taxon>
        <taxon>Butyrivibrio</taxon>
    </lineage>
</organism>
<evidence type="ECO:0000313" key="4">
    <source>
        <dbReference type="EMBL" id="SCY51435.1"/>
    </source>
</evidence>
<name>A0A1G5GIR8_9FIRM</name>
<dbReference type="Gene3D" id="3.40.50.2000">
    <property type="entry name" value="Glycogen Phosphorylase B"/>
    <property type="match status" value="2"/>
</dbReference>
<evidence type="ECO:0000259" key="3">
    <source>
        <dbReference type="Pfam" id="PF13439"/>
    </source>
</evidence>
<dbReference type="GO" id="GO:0009103">
    <property type="term" value="P:lipopolysaccharide biosynthetic process"/>
    <property type="evidence" value="ECO:0007669"/>
    <property type="project" value="TreeGrafter"/>
</dbReference>
<evidence type="ECO:0000259" key="2">
    <source>
        <dbReference type="Pfam" id="PF00534"/>
    </source>
</evidence>
<protein>
    <submittedName>
        <fullName evidence="4">Glycosyltransferase involved in cell wall bisynthesis</fullName>
    </submittedName>
</protein>
<dbReference type="PANTHER" id="PTHR46401">
    <property type="entry name" value="GLYCOSYLTRANSFERASE WBBK-RELATED"/>
    <property type="match status" value="1"/>
</dbReference>
<sequence length="359" mass="41318">MKVGIDAHMLGYSSEDESFYRGILDALKPDKGDVYYLFVEKDADISRYRGKFKVVPFKSNNAFTRNFFELTSFCYKYDLDVLHTLHYVPFNSPCPVVCTINDISFEHEKNKVNGNKIEYLKNKLMTPYCAKHADKVVTVSNISRRDIANTYDVSQKKIEVVGNAVSSEFRIMDDDELDELDVRGKYDIGYSPFLLCVGDTRSEKNILRLIDAYIMYKDRWDTNIRLVIVGNDDLYDDLYEEFEEYEDEIIFAGCRDRLDLAALINESEGYICPAFVEGAGISPIEALNCGRPVAVADMPHAHEELGNRAIYFDPYDEEDIYEGICRLVDDPIEAEIPESSWEDSSRRMKKIYRDAASEM</sequence>
<dbReference type="SUPFAM" id="SSF53756">
    <property type="entry name" value="UDP-Glycosyltransferase/glycogen phosphorylase"/>
    <property type="match status" value="1"/>
</dbReference>
<dbReference type="OrthoDB" id="9797829at2"/>
<dbReference type="Proteomes" id="UP000183047">
    <property type="component" value="Unassembled WGS sequence"/>
</dbReference>
<accession>A0A1G5GIR8</accession>
<evidence type="ECO:0000313" key="5">
    <source>
        <dbReference type="Proteomes" id="UP000183047"/>
    </source>
</evidence>